<evidence type="ECO:0000256" key="1">
    <source>
        <dbReference type="SAM" id="MobiDB-lite"/>
    </source>
</evidence>
<name>W2P1G2_PHYNI</name>
<accession>W2P1G2</accession>
<sequence length="82" mass="9080">MRSKRSSELPPLSTDEVAGRKHQRLTQLPTASIGPRSSPKVYPRLQTLSQLTSTVGDPVFVEKIRSSDTARETKSRDLETTA</sequence>
<gene>
    <name evidence="2" type="ORF">L914_02035</name>
</gene>
<dbReference type="EMBL" id="KI690948">
    <property type="protein sequence ID" value="ETM54661.1"/>
    <property type="molecule type" value="Genomic_DNA"/>
</dbReference>
<organism evidence="2">
    <name type="scientific">Phytophthora nicotianae</name>
    <name type="common">Potato buckeye rot agent</name>
    <name type="synonym">Phytophthora parasitica</name>
    <dbReference type="NCBI Taxonomy" id="4792"/>
    <lineage>
        <taxon>Eukaryota</taxon>
        <taxon>Sar</taxon>
        <taxon>Stramenopiles</taxon>
        <taxon>Oomycota</taxon>
        <taxon>Peronosporomycetes</taxon>
        <taxon>Peronosporales</taxon>
        <taxon>Peronosporaceae</taxon>
        <taxon>Phytophthora</taxon>
    </lineage>
</organism>
<dbReference type="AlphaFoldDB" id="W2P1G2"/>
<evidence type="ECO:0000313" key="2">
    <source>
        <dbReference type="EMBL" id="ETM54661.1"/>
    </source>
</evidence>
<reference evidence="2" key="1">
    <citation type="submission" date="2013-11" db="EMBL/GenBank/DDBJ databases">
        <title>The Genome Sequence of Phytophthora parasitica IAC_01/95.</title>
        <authorList>
            <consortium name="The Broad Institute Genomics Platform"/>
            <person name="Russ C."/>
            <person name="Tyler B."/>
            <person name="Panabieres F."/>
            <person name="Shan W."/>
            <person name="Tripathy S."/>
            <person name="Grunwald N."/>
            <person name="Machado M."/>
            <person name="Johnson C.S."/>
            <person name="Arredondo F."/>
            <person name="Hong C."/>
            <person name="Coffey M."/>
            <person name="Young S.K."/>
            <person name="Zeng Q."/>
            <person name="Gargeya S."/>
            <person name="Fitzgerald M."/>
            <person name="Abouelleil A."/>
            <person name="Alvarado L."/>
            <person name="Chapman S.B."/>
            <person name="Gainer-Dewar J."/>
            <person name="Goldberg J."/>
            <person name="Griggs A."/>
            <person name="Gujja S."/>
            <person name="Hansen M."/>
            <person name="Howarth C."/>
            <person name="Imamovic A."/>
            <person name="Ireland A."/>
            <person name="Larimer J."/>
            <person name="McCowan C."/>
            <person name="Murphy C."/>
            <person name="Pearson M."/>
            <person name="Poon T.W."/>
            <person name="Priest M."/>
            <person name="Roberts A."/>
            <person name="Saif S."/>
            <person name="Shea T."/>
            <person name="Sykes S."/>
            <person name="Wortman J."/>
            <person name="Nusbaum C."/>
            <person name="Birren B."/>
        </authorList>
    </citation>
    <scope>NUCLEOTIDE SEQUENCE [LARGE SCALE GENOMIC DNA]</scope>
    <source>
        <strain evidence="2">IAC_01/95</strain>
    </source>
</reference>
<protein>
    <submittedName>
        <fullName evidence="2">Uncharacterized protein</fullName>
    </submittedName>
</protein>
<dbReference type="Proteomes" id="UP000054532">
    <property type="component" value="Unassembled WGS sequence"/>
</dbReference>
<proteinExistence type="predicted"/>
<feature type="region of interest" description="Disordered" evidence="1">
    <location>
        <begin position="1"/>
        <end position="41"/>
    </location>
</feature>